<feature type="domain" description="TIL" evidence="4">
    <location>
        <begin position="31"/>
        <end position="90"/>
    </location>
</feature>
<keyword evidence="3" id="KW-0732">Signal</keyword>
<protein>
    <submittedName>
        <fullName evidence="5">SFRICE_037233</fullName>
    </submittedName>
</protein>
<dbReference type="Gene3D" id="2.10.25.10">
    <property type="entry name" value="Laminin"/>
    <property type="match status" value="1"/>
</dbReference>
<evidence type="ECO:0000256" key="1">
    <source>
        <dbReference type="ARBA" id="ARBA00022690"/>
    </source>
</evidence>
<dbReference type="InterPro" id="IPR036084">
    <property type="entry name" value="Ser_inhib-like_sf"/>
</dbReference>
<dbReference type="EMBL" id="ODYU01009342">
    <property type="protein sequence ID" value="SOQ53704.1"/>
    <property type="molecule type" value="Genomic_DNA"/>
</dbReference>
<evidence type="ECO:0000313" key="5">
    <source>
        <dbReference type="EMBL" id="SOQ53704.1"/>
    </source>
</evidence>
<dbReference type="SUPFAM" id="SSF57567">
    <property type="entry name" value="Serine protease inhibitors"/>
    <property type="match status" value="1"/>
</dbReference>
<dbReference type="Pfam" id="PF01826">
    <property type="entry name" value="TIL"/>
    <property type="match status" value="1"/>
</dbReference>
<evidence type="ECO:0000259" key="4">
    <source>
        <dbReference type="Pfam" id="PF01826"/>
    </source>
</evidence>
<name>A0A2H1WMM6_SPOFR</name>
<feature type="chain" id="PRO_5013675393" evidence="3">
    <location>
        <begin position="23"/>
        <end position="104"/>
    </location>
</feature>
<dbReference type="InterPro" id="IPR002919">
    <property type="entry name" value="TIL_dom"/>
</dbReference>
<proteinExistence type="predicted"/>
<keyword evidence="1" id="KW-0646">Protease inhibitor</keyword>
<dbReference type="InterPro" id="IPR051368">
    <property type="entry name" value="SerProtInhib-TIL_Domain"/>
</dbReference>
<feature type="signal peptide" evidence="3">
    <location>
        <begin position="1"/>
        <end position="22"/>
    </location>
</feature>
<reference evidence="5" key="1">
    <citation type="submission" date="2016-07" db="EMBL/GenBank/DDBJ databases">
        <authorList>
            <person name="Bretaudeau A."/>
        </authorList>
    </citation>
    <scope>NUCLEOTIDE SEQUENCE</scope>
    <source>
        <strain evidence="5">Rice</strain>
        <tissue evidence="5">Whole body</tissue>
    </source>
</reference>
<keyword evidence="2" id="KW-1015">Disulfide bond</keyword>
<evidence type="ECO:0000256" key="2">
    <source>
        <dbReference type="ARBA" id="ARBA00023157"/>
    </source>
</evidence>
<organism evidence="5">
    <name type="scientific">Spodoptera frugiperda</name>
    <name type="common">Fall armyworm</name>
    <dbReference type="NCBI Taxonomy" id="7108"/>
    <lineage>
        <taxon>Eukaryota</taxon>
        <taxon>Metazoa</taxon>
        <taxon>Ecdysozoa</taxon>
        <taxon>Arthropoda</taxon>
        <taxon>Hexapoda</taxon>
        <taxon>Insecta</taxon>
        <taxon>Pterygota</taxon>
        <taxon>Neoptera</taxon>
        <taxon>Endopterygota</taxon>
        <taxon>Lepidoptera</taxon>
        <taxon>Glossata</taxon>
        <taxon>Ditrysia</taxon>
        <taxon>Noctuoidea</taxon>
        <taxon>Noctuidae</taxon>
        <taxon>Amphipyrinae</taxon>
        <taxon>Spodoptera</taxon>
    </lineage>
</organism>
<dbReference type="GO" id="GO:0030414">
    <property type="term" value="F:peptidase inhibitor activity"/>
    <property type="evidence" value="ECO:0007669"/>
    <property type="project" value="UniProtKB-KW"/>
</dbReference>
<sequence length="104" mass="11390">MASFILSVFLSIAALTIVSVAATEDQTPFDCPANEHYIKCQLEVCIKTCDHLRNAPPCPSIAPGCFDPACVCDRGFLRNANGICVHIDECGHDVPEYIREFKAM</sequence>
<accession>A0A2H1WMM6</accession>
<dbReference type="CDD" id="cd19941">
    <property type="entry name" value="TIL"/>
    <property type="match status" value="1"/>
</dbReference>
<dbReference type="PANTHER" id="PTHR23259:SF70">
    <property type="entry name" value="ACCESSORY GLAND PROTEIN ACP62F-RELATED"/>
    <property type="match status" value="1"/>
</dbReference>
<dbReference type="AlphaFoldDB" id="A0A2H1WMM6"/>
<gene>
    <name evidence="5" type="ORF">SFRICE_037233</name>
</gene>
<evidence type="ECO:0000256" key="3">
    <source>
        <dbReference type="SAM" id="SignalP"/>
    </source>
</evidence>
<dbReference type="PANTHER" id="PTHR23259">
    <property type="entry name" value="RIDDLE"/>
    <property type="match status" value="1"/>
</dbReference>